<feature type="transmembrane region" description="Helical" evidence="5">
    <location>
        <begin position="38"/>
        <end position="58"/>
    </location>
</feature>
<dbReference type="Proteomes" id="UP001153269">
    <property type="component" value="Unassembled WGS sequence"/>
</dbReference>
<keyword evidence="7" id="KW-1185">Reference proteome</keyword>
<organism evidence="6 7">
    <name type="scientific">Pleuronectes platessa</name>
    <name type="common">European plaice</name>
    <dbReference type="NCBI Taxonomy" id="8262"/>
    <lineage>
        <taxon>Eukaryota</taxon>
        <taxon>Metazoa</taxon>
        <taxon>Chordata</taxon>
        <taxon>Craniata</taxon>
        <taxon>Vertebrata</taxon>
        <taxon>Euteleostomi</taxon>
        <taxon>Actinopterygii</taxon>
        <taxon>Neopterygii</taxon>
        <taxon>Teleostei</taxon>
        <taxon>Neoteleostei</taxon>
        <taxon>Acanthomorphata</taxon>
        <taxon>Carangaria</taxon>
        <taxon>Pleuronectiformes</taxon>
        <taxon>Pleuronectoidei</taxon>
        <taxon>Pleuronectidae</taxon>
        <taxon>Pleuronectes</taxon>
    </lineage>
</organism>
<proteinExistence type="predicted"/>
<dbReference type="AlphaFoldDB" id="A0A9N7TTC9"/>
<evidence type="ECO:0000313" key="6">
    <source>
        <dbReference type="EMBL" id="CAB1418058.1"/>
    </source>
</evidence>
<comment type="caution">
    <text evidence="6">The sequence shown here is derived from an EMBL/GenBank/DDBJ whole genome shotgun (WGS) entry which is preliminary data.</text>
</comment>
<dbReference type="InterPro" id="IPR007237">
    <property type="entry name" value="CD20-like"/>
</dbReference>
<keyword evidence="3 5" id="KW-1133">Transmembrane helix</keyword>
<gene>
    <name evidence="6" type="ORF">PLEPLA_LOCUS5880</name>
</gene>
<evidence type="ECO:0000256" key="3">
    <source>
        <dbReference type="ARBA" id="ARBA00022989"/>
    </source>
</evidence>
<name>A0A9N7TTC9_PLEPL</name>
<feature type="transmembrane region" description="Helical" evidence="5">
    <location>
        <begin position="70"/>
        <end position="90"/>
    </location>
</feature>
<evidence type="ECO:0000256" key="4">
    <source>
        <dbReference type="ARBA" id="ARBA00023136"/>
    </source>
</evidence>
<keyword evidence="2 5" id="KW-0812">Transmembrane</keyword>
<evidence type="ECO:0000256" key="2">
    <source>
        <dbReference type="ARBA" id="ARBA00022692"/>
    </source>
</evidence>
<feature type="transmembrane region" description="Helical" evidence="5">
    <location>
        <begin position="7"/>
        <end position="26"/>
    </location>
</feature>
<accession>A0A9N7TTC9</accession>
<feature type="transmembrane region" description="Helical" evidence="5">
    <location>
        <begin position="129"/>
        <end position="153"/>
    </location>
</feature>
<reference evidence="6" key="1">
    <citation type="submission" date="2020-03" db="EMBL/GenBank/DDBJ databases">
        <authorList>
            <person name="Weist P."/>
        </authorList>
    </citation>
    <scope>NUCLEOTIDE SEQUENCE</scope>
</reference>
<comment type="subcellular location">
    <subcellularLocation>
        <location evidence="1">Membrane</location>
        <topology evidence="1">Multi-pass membrane protein</topology>
    </subcellularLocation>
</comment>
<evidence type="ECO:0000256" key="1">
    <source>
        <dbReference type="ARBA" id="ARBA00004141"/>
    </source>
</evidence>
<evidence type="ECO:0000256" key="5">
    <source>
        <dbReference type="SAM" id="Phobius"/>
    </source>
</evidence>
<sequence>MKGQPKAIGVVVLVLGSSFFIISIAMAEELFGEPLWRINPSGFIQAILFIICGIMYILAEHNPTKKTVTISLALSIVSILATLWTDLHILPELIHSHVNRHYVYDYTSQDTEEGLWTSHYEAMGRSLEWIFVFYTFVSAIILIVMSTLAGAALRSTRSQAVVMMTAAPPETPAE</sequence>
<dbReference type="Pfam" id="PF04103">
    <property type="entry name" value="CD20"/>
    <property type="match status" value="1"/>
</dbReference>
<evidence type="ECO:0000313" key="7">
    <source>
        <dbReference type="Proteomes" id="UP001153269"/>
    </source>
</evidence>
<keyword evidence="4 5" id="KW-0472">Membrane</keyword>
<dbReference type="EMBL" id="CADEAL010000302">
    <property type="protein sequence ID" value="CAB1418058.1"/>
    <property type="molecule type" value="Genomic_DNA"/>
</dbReference>
<protein>
    <submittedName>
        <fullName evidence="6">Uncharacterized protein</fullName>
    </submittedName>
</protein>